<reference evidence="2" key="1">
    <citation type="submission" date="2017-08" db="EMBL/GenBank/DDBJ databases">
        <title>Microbulbifer marisrubri sp. nov., a halophilic alphaproteobacterium isolated from marine sediment of the Yellow Sea, China.</title>
        <authorList>
            <person name="Zhang G."/>
            <person name="Xiong Q."/>
        </authorList>
    </citation>
    <scope>NUCLEOTIDE SEQUENCE [LARGE SCALE GENOMIC DNA]</scope>
    <source>
        <strain evidence="2">WRN-8</strain>
    </source>
</reference>
<name>A0ABX4HVK0_9GAMM</name>
<dbReference type="Gene3D" id="3.30.750.24">
    <property type="entry name" value="STAS domain"/>
    <property type="match status" value="1"/>
</dbReference>
<evidence type="ECO:0000313" key="2">
    <source>
        <dbReference type="EMBL" id="PCO04134.1"/>
    </source>
</evidence>
<protein>
    <submittedName>
        <fullName evidence="2">Anti-sigma factor antagonist</fullName>
    </submittedName>
</protein>
<evidence type="ECO:0000259" key="1">
    <source>
        <dbReference type="PROSITE" id="PS50801"/>
    </source>
</evidence>
<dbReference type="Pfam" id="PF13466">
    <property type="entry name" value="STAS_2"/>
    <property type="match status" value="1"/>
</dbReference>
<accession>A0ABX4HVK0</accession>
<dbReference type="EMBL" id="LRFG02000008">
    <property type="protein sequence ID" value="PCO04134.1"/>
    <property type="molecule type" value="Genomic_DNA"/>
</dbReference>
<dbReference type="RefSeq" id="WP_067087356.1">
    <property type="nucleotide sequence ID" value="NZ_LRFG02000008.1"/>
</dbReference>
<gene>
    <name evidence="2" type="ORF">AWR36_015765</name>
</gene>
<dbReference type="Proteomes" id="UP000218427">
    <property type="component" value="Unassembled WGS sequence"/>
</dbReference>
<sequence length="114" mass="12513">MSTYQSDGPRVTSELSPCGSHLTIRVYGAFNFNLHQDFLESYSGLSQPPSHLSIDLAHTTHMDSAALGMLLLLCDHCFDATTEPASESVSLLNANEHVATILQVSNFDQLFDIR</sequence>
<dbReference type="PROSITE" id="PS50801">
    <property type="entry name" value="STAS"/>
    <property type="match status" value="1"/>
</dbReference>
<dbReference type="CDD" id="cd07043">
    <property type="entry name" value="STAS_anti-anti-sigma_factors"/>
    <property type="match status" value="1"/>
</dbReference>
<feature type="domain" description="STAS" evidence="1">
    <location>
        <begin position="22"/>
        <end position="114"/>
    </location>
</feature>
<keyword evidence="3" id="KW-1185">Reference proteome</keyword>
<comment type="caution">
    <text evidence="2">The sequence shown here is derived from an EMBL/GenBank/DDBJ whole genome shotgun (WGS) entry which is preliminary data.</text>
</comment>
<organism evidence="2 3">
    <name type="scientific">Microbulbifer flavimaris</name>
    <dbReference type="NCBI Taxonomy" id="1781068"/>
    <lineage>
        <taxon>Bacteria</taxon>
        <taxon>Pseudomonadati</taxon>
        <taxon>Pseudomonadota</taxon>
        <taxon>Gammaproteobacteria</taxon>
        <taxon>Cellvibrionales</taxon>
        <taxon>Microbulbiferaceae</taxon>
        <taxon>Microbulbifer</taxon>
    </lineage>
</organism>
<proteinExistence type="predicted"/>
<dbReference type="InterPro" id="IPR002645">
    <property type="entry name" value="STAS_dom"/>
</dbReference>
<evidence type="ECO:0000313" key="3">
    <source>
        <dbReference type="Proteomes" id="UP000218427"/>
    </source>
</evidence>
<dbReference type="InterPro" id="IPR058548">
    <property type="entry name" value="MlaB-like_STAS"/>
</dbReference>
<dbReference type="SUPFAM" id="SSF52091">
    <property type="entry name" value="SpoIIaa-like"/>
    <property type="match status" value="1"/>
</dbReference>
<dbReference type="InterPro" id="IPR036513">
    <property type="entry name" value="STAS_dom_sf"/>
</dbReference>